<keyword evidence="1" id="KW-0863">Zinc-finger</keyword>
<keyword evidence="4" id="KW-1185">Reference proteome</keyword>
<comment type="caution">
    <text evidence="3">The sequence shown here is derived from an EMBL/GenBank/DDBJ whole genome shotgun (WGS) entry which is preliminary data.</text>
</comment>
<dbReference type="GO" id="GO:0097196">
    <property type="term" value="C:Shu complex"/>
    <property type="evidence" value="ECO:0007669"/>
    <property type="project" value="TreeGrafter"/>
</dbReference>
<evidence type="ECO:0000313" key="4">
    <source>
        <dbReference type="Proteomes" id="UP000719412"/>
    </source>
</evidence>
<dbReference type="EMBL" id="JABDTM020007079">
    <property type="protein sequence ID" value="KAH0821621.1"/>
    <property type="molecule type" value="Genomic_DNA"/>
</dbReference>
<name>A0A8J6HXM5_TENMO</name>
<dbReference type="PANTHER" id="PTHR28498:SF1">
    <property type="entry name" value="ZINC FINGER SWIM DOMAIN-CONTAINING PROTEIN 7"/>
    <property type="match status" value="1"/>
</dbReference>
<dbReference type="PANTHER" id="PTHR28498">
    <property type="entry name" value="ZINC FINGER SWIM DOMAIN-CONTAINING PROTEIN 7"/>
    <property type="match status" value="1"/>
</dbReference>
<evidence type="ECO:0000259" key="2">
    <source>
        <dbReference type="PROSITE" id="PS50966"/>
    </source>
</evidence>
<dbReference type="Proteomes" id="UP000719412">
    <property type="component" value="Unassembled WGS sequence"/>
</dbReference>
<organism evidence="3 4">
    <name type="scientific">Tenebrio molitor</name>
    <name type="common">Yellow mealworm beetle</name>
    <dbReference type="NCBI Taxonomy" id="7067"/>
    <lineage>
        <taxon>Eukaryota</taxon>
        <taxon>Metazoa</taxon>
        <taxon>Ecdysozoa</taxon>
        <taxon>Arthropoda</taxon>
        <taxon>Hexapoda</taxon>
        <taxon>Insecta</taxon>
        <taxon>Pterygota</taxon>
        <taxon>Neoptera</taxon>
        <taxon>Endopterygota</taxon>
        <taxon>Coleoptera</taxon>
        <taxon>Polyphaga</taxon>
        <taxon>Cucujiformia</taxon>
        <taxon>Tenebrionidae</taxon>
        <taxon>Tenebrio</taxon>
    </lineage>
</organism>
<proteinExistence type="predicted"/>
<dbReference type="InterPro" id="IPR007527">
    <property type="entry name" value="Znf_SWIM"/>
</dbReference>
<protein>
    <recommendedName>
        <fullName evidence="2">SWIM-type domain-containing protein</fullName>
    </recommendedName>
</protein>
<dbReference type="PROSITE" id="PS50966">
    <property type="entry name" value="ZF_SWIM"/>
    <property type="match status" value="1"/>
</dbReference>
<sequence length="145" mass="16610">MLRTTIIPQLGFDLLKEAEQLYTDKQKIPNEALIQLHAVFGNVLSLAAELLESCKITKYETADKCRKVYKIGSNLERYTIYDNINFCQCQSFQNQVLTDQINLTCKHVLALKLNQITKSVRVVSETVTDSQFVEFLNEQLSCIDD</sequence>
<dbReference type="GO" id="GO:0000724">
    <property type="term" value="P:double-strand break repair via homologous recombination"/>
    <property type="evidence" value="ECO:0007669"/>
    <property type="project" value="TreeGrafter"/>
</dbReference>
<reference evidence="3" key="2">
    <citation type="submission" date="2021-08" db="EMBL/GenBank/DDBJ databases">
        <authorList>
            <person name="Eriksson T."/>
        </authorList>
    </citation>
    <scope>NUCLEOTIDE SEQUENCE</scope>
    <source>
        <strain evidence="3">Stoneville</strain>
        <tissue evidence="3">Whole head</tissue>
    </source>
</reference>
<accession>A0A8J6HXM5</accession>
<dbReference type="AlphaFoldDB" id="A0A8J6HXM5"/>
<keyword evidence="1" id="KW-0479">Metal-binding</keyword>
<keyword evidence="1" id="KW-0862">Zinc</keyword>
<reference evidence="3" key="1">
    <citation type="journal article" date="2020" name="J Insects Food Feed">
        <title>The yellow mealworm (Tenebrio molitor) genome: a resource for the emerging insects as food and feed industry.</title>
        <authorList>
            <person name="Eriksson T."/>
            <person name="Andere A."/>
            <person name="Kelstrup H."/>
            <person name="Emery V."/>
            <person name="Picard C."/>
        </authorList>
    </citation>
    <scope>NUCLEOTIDE SEQUENCE</scope>
    <source>
        <strain evidence="3">Stoneville</strain>
        <tissue evidence="3">Whole head</tissue>
    </source>
</reference>
<feature type="domain" description="SWIM-type" evidence="2">
    <location>
        <begin position="78"/>
        <end position="116"/>
    </location>
</feature>
<dbReference type="GO" id="GO:0008270">
    <property type="term" value="F:zinc ion binding"/>
    <property type="evidence" value="ECO:0007669"/>
    <property type="project" value="UniProtKB-KW"/>
</dbReference>
<gene>
    <name evidence="3" type="ORF">GEV33_001170</name>
</gene>
<evidence type="ECO:0000256" key="1">
    <source>
        <dbReference type="PROSITE-ProRule" id="PRU00325"/>
    </source>
</evidence>
<evidence type="ECO:0000313" key="3">
    <source>
        <dbReference type="EMBL" id="KAH0821621.1"/>
    </source>
</evidence>